<evidence type="ECO:0000256" key="1">
    <source>
        <dbReference type="SAM" id="Phobius"/>
    </source>
</evidence>
<reference evidence="4" key="2">
    <citation type="submission" date="2024-01" db="EMBL/GenBank/DDBJ databases">
        <title>Roseobacter fucihabitans sp. nov., isolated from the brown alga Fucus spiralis.</title>
        <authorList>
            <person name="Hahnke S."/>
            <person name="Berger M."/>
            <person name="Schlingloff A."/>
            <person name="Athale I."/>
            <person name="Neumann-Schaal M."/>
            <person name="Adenaya A."/>
            <person name="Poehlein A."/>
            <person name="Daniel R."/>
            <person name="Pertersen J."/>
            <person name="Brinkhoff T."/>
        </authorList>
    </citation>
    <scope>NUCLEOTIDE SEQUENCE [LARGE SCALE GENOMIC DNA]</scope>
    <source>
        <strain evidence="4">B14</strain>
    </source>
</reference>
<sequence length="77" mass="8670">MTHAMIPSPESMAYLAQVKTMPTVAIVALEFAVCVSKWATRRATRRALKQLTVWQLEDVGLTPRQAHSEASKVFWRA</sequence>
<keyword evidence="1" id="KW-1133">Transmembrane helix</keyword>
<organism evidence="3 4">
    <name type="scientific">Roseobacter fucihabitans</name>
    <dbReference type="NCBI Taxonomy" id="1537242"/>
    <lineage>
        <taxon>Bacteria</taxon>
        <taxon>Pseudomonadati</taxon>
        <taxon>Pseudomonadota</taxon>
        <taxon>Alphaproteobacteria</taxon>
        <taxon>Rhodobacterales</taxon>
        <taxon>Roseobacteraceae</taxon>
        <taxon>Roseobacter</taxon>
    </lineage>
</organism>
<name>A0ABZ2BUT2_9RHOB</name>
<dbReference type="Proteomes" id="UP001318682">
    <property type="component" value="Chromosome"/>
</dbReference>
<evidence type="ECO:0000313" key="3">
    <source>
        <dbReference type="EMBL" id="WVX49230.1"/>
    </source>
</evidence>
<evidence type="ECO:0000259" key="2">
    <source>
        <dbReference type="Pfam" id="PF06568"/>
    </source>
</evidence>
<feature type="transmembrane region" description="Helical" evidence="1">
    <location>
        <begin position="20"/>
        <end position="39"/>
    </location>
</feature>
<keyword evidence="1" id="KW-0812">Transmembrane</keyword>
<dbReference type="RefSeq" id="WP_187430038.1">
    <property type="nucleotide sequence ID" value="NZ_CP143423.1"/>
</dbReference>
<feature type="domain" description="YjiS-like" evidence="2">
    <location>
        <begin position="36"/>
        <end position="66"/>
    </location>
</feature>
<reference evidence="3 4" key="1">
    <citation type="submission" date="2015-07" db="EMBL/GenBank/DDBJ databases">
        <authorList>
            <person name="Voget S."/>
            <person name="Dogs M."/>
            <person name="Brinkhoff T.H."/>
            <person name="Daniel R."/>
        </authorList>
    </citation>
    <scope>NUCLEOTIDE SEQUENCE [LARGE SCALE GENOMIC DNA]</scope>
    <source>
        <strain evidence="3 4">B14</strain>
    </source>
</reference>
<gene>
    <name evidence="3" type="ORF">ROLI_023190</name>
</gene>
<dbReference type="Pfam" id="PF06568">
    <property type="entry name" value="YjiS-like"/>
    <property type="match status" value="1"/>
</dbReference>
<evidence type="ECO:0000313" key="4">
    <source>
        <dbReference type="Proteomes" id="UP001318682"/>
    </source>
</evidence>
<proteinExistence type="predicted"/>
<keyword evidence="4" id="KW-1185">Reference proteome</keyword>
<dbReference type="InterPro" id="IPR009506">
    <property type="entry name" value="YjiS-like"/>
</dbReference>
<protein>
    <recommendedName>
        <fullName evidence="2">YjiS-like domain-containing protein</fullName>
    </recommendedName>
</protein>
<accession>A0ABZ2BUT2</accession>
<keyword evidence="1" id="KW-0472">Membrane</keyword>
<dbReference type="EMBL" id="CP143423">
    <property type="protein sequence ID" value="WVX49230.1"/>
    <property type="molecule type" value="Genomic_DNA"/>
</dbReference>